<dbReference type="Gene3D" id="3.30.160.810">
    <property type="match status" value="1"/>
</dbReference>
<name>A0A3P3XNG2_9SPIR</name>
<proteinExistence type="inferred from homology"/>
<evidence type="ECO:0000256" key="4">
    <source>
        <dbReference type="ARBA" id="ARBA00022980"/>
    </source>
</evidence>
<dbReference type="InterPro" id="IPR019927">
    <property type="entry name" value="Ribosomal_uL3_bac/org-type"/>
</dbReference>
<dbReference type="HAMAP" id="MF_01325_B">
    <property type="entry name" value="Ribosomal_uL3_B"/>
    <property type="match status" value="1"/>
</dbReference>
<dbReference type="GO" id="GO:0006412">
    <property type="term" value="P:translation"/>
    <property type="evidence" value="ECO:0007669"/>
    <property type="project" value="UniProtKB-UniRule"/>
</dbReference>
<keyword evidence="5 7" id="KW-0687">Ribonucleoprotein</keyword>
<dbReference type="SUPFAM" id="SSF50447">
    <property type="entry name" value="Translation proteins"/>
    <property type="match status" value="1"/>
</dbReference>
<evidence type="ECO:0000313" key="10">
    <source>
        <dbReference type="EMBL" id="SLM17826.1"/>
    </source>
</evidence>
<dbReference type="Gene3D" id="2.40.30.10">
    <property type="entry name" value="Translation factors"/>
    <property type="match status" value="1"/>
</dbReference>
<comment type="function">
    <text evidence="7 9">One of the primary rRNA binding proteins, it binds directly near the 3'-end of the 23S rRNA, where it nucleates assembly of the 50S subunit.</text>
</comment>
<dbReference type="PANTHER" id="PTHR11229:SF16">
    <property type="entry name" value="LARGE RIBOSOMAL SUBUNIT PROTEIN UL3C"/>
    <property type="match status" value="1"/>
</dbReference>
<evidence type="ECO:0000256" key="1">
    <source>
        <dbReference type="ARBA" id="ARBA00006540"/>
    </source>
</evidence>
<keyword evidence="3 7" id="KW-0694">RNA-binding</keyword>
<dbReference type="InterPro" id="IPR019926">
    <property type="entry name" value="Ribosomal_uL3_CS"/>
</dbReference>
<sequence>MIGVIGKKVGMTQIFDETGRVVPVTVVQVVPNVVVSKKTAEKDGYNAVVVGVYEKKKSRVTKPYAGQFPEGLAPTKIFREFRDFEKEVEVGQAIDASVLDGVRFVDVVARSKGKGFQGVVKRWGFEGGRATHGSKFHREPGSTGNSTYPHHTFKNVKMPGHMGNERVTVQNLKVIRVDAEKGVVLIRGALPGPRNCDVVIRKSVKKS</sequence>
<keyword evidence="2 7" id="KW-0699">rRNA-binding</keyword>
<dbReference type="NCBIfam" id="TIGR03625">
    <property type="entry name" value="L3_bact"/>
    <property type="match status" value="1"/>
</dbReference>
<accession>A0A3P3XNG2</accession>
<dbReference type="Pfam" id="PF00297">
    <property type="entry name" value="Ribosomal_L3"/>
    <property type="match status" value="1"/>
</dbReference>
<evidence type="ECO:0000256" key="5">
    <source>
        <dbReference type="ARBA" id="ARBA00023274"/>
    </source>
</evidence>
<gene>
    <name evidence="7 10" type="primary">rplC</name>
    <name evidence="10" type="ORF">SPIRO4BDMA_40395</name>
</gene>
<dbReference type="AlphaFoldDB" id="A0A3P3XNG2"/>
<evidence type="ECO:0000256" key="6">
    <source>
        <dbReference type="ARBA" id="ARBA00035243"/>
    </source>
</evidence>
<dbReference type="EMBL" id="FWDO01000004">
    <property type="protein sequence ID" value="SLM17826.1"/>
    <property type="molecule type" value="Genomic_DNA"/>
</dbReference>
<dbReference type="PROSITE" id="PS00474">
    <property type="entry name" value="RIBOSOMAL_L3"/>
    <property type="match status" value="1"/>
</dbReference>
<evidence type="ECO:0000256" key="9">
    <source>
        <dbReference type="RuleBase" id="RU003906"/>
    </source>
</evidence>
<organism evidence="10">
    <name type="scientific">uncultured spirochete</name>
    <dbReference type="NCBI Taxonomy" id="156406"/>
    <lineage>
        <taxon>Bacteria</taxon>
        <taxon>Pseudomonadati</taxon>
        <taxon>Spirochaetota</taxon>
        <taxon>Spirochaetia</taxon>
        <taxon>Spirochaetales</taxon>
        <taxon>environmental samples</taxon>
    </lineage>
</organism>
<evidence type="ECO:0000256" key="7">
    <source>
        <dbReference type="HAMAP-Rule" id="MF_01325"/>
    </source>
</evidence>
<dbReference type="GO" id="GO:0003735">
    <property type="term" value="F:structural constituent of ribosome"/>
    <property type="evidence" value="ECO:0007669"/>
    <property type="project" value="UniProtKB-UniRule"/>
</dbReference>
<reference evidence="10" key="1">
    <citation type="submission" date="2017-02" db="EMBL/GenBank/DDBJ databases">
        <authorList>
            <person name="Regsiter A."/>
            <person name="William W."/>
        </authorList>
    </citation>
    <scope>NUCLEOTIDE SEQUENCE</scope>
    <source>
        <strain evidence="10">BdmA 4</strain>
    </source>
</reference>
<protein>
    <recommendedName>
        <fullName evidence="6 7">Large ribosomal subunit protein uL3</fullName>
    </recommendedName>
</protein>
<dbReference type="PANTHER" id="PTHR11229">
    <property type="entry name" value="50S RIBOSOMAL PROTEIN L3"/>
    <property type="match status" value="1"/>
</dbReference>
<comment type="similarity">
    <text evidence="1 7 8">Belongs to the universal ribosomal protein uL3 family.</text>
</comment>
<evidence type="ECO:0000256" key="8">
    <source>
        <dbReference type="RuleBase" id="RU003905"/>
    </source>
</evidence>
<evidence type="ECO:0000256" key="2">
    <source>
        <dbReference type="ARBA" id="ARBA00022730"/>
    </source>
</evidence>
<keyword evidence="4 7" id="KW-0689">Ribosomal protein</keyword>
<dbReference type="GO" id="GO:0022625">
    <property type="term" value="C:cytosolic large ribosomal subunit"/>
    <property type="evidence" value="ECO:0007669"/>
    <property type="project" value="TreeGrafter"/>
</dbReference>
<dbReference type="GO" id="GO:0019843">
    <property type="term" value="F:rRNA binding"/>
    <property type="evidence" value="ECO:0007669"/>
    <property type="project" value="UniProtKB-UniRule"/>
</dbReference>
<dbReference type="InterPro" id="IPR009000">
    <property type="entry name" value="Transl_B-barrel_sf"/>
</dbReference>
<evidence type="ECO:0000256" key="3">
    <source>
        <dbReference type="ARBA" id="ARBA00022884"/>
    </source>
</evidence>
<comment type="subunit">
    <text evidence="7 9">Part of the 50S ribosomal subunit. Forms a cluster with proteins L14 and L19.</text>
</comment>
<dbReference type="InterPro" id="IPR000597">
    <property type="entry name" value="Ribosomal_uL3"/>
</dbReference>
<dbReference type="FunFam" id="2.40.30.10:FF:000004">
    <property type="entry name" value="50S ribosomal protein L3"/>
    <property type="match status" value="1"/>
</dbReference>